<name>A0A9E8SIL7_9FLAO</name>
<organism evidence="2 3">
    <name type="scientific">Lacinutrix neustonica</name>
    <dbReference type="NCBI Taxonomy" id="2980107"/>
    <lineage>
        <taxon>Bacteria</taxon>
        <taxon>Pseudomonadati</taxon>
        <taxon>Bacteroidota</taxon>
        <taxon>Flavobacteriia</taxon>
        <taxon>Flavobacteriales</taxon>
        <taxon>Flavobacteriaceae</taxon>
        <taxon>Lacinutrix</taxon>
    </lineage>
</organism>
<dbReference type="KEGG" id="lnu:N7U66_10475"/>
<keyword evidence="3" id="KW-1185">Reference proteome</keyword>
<accession>A0A9E8SIL7</accession>
<reference evidence="2" key="1">
    <citation type="submission" date="2022-11" db="EMBL/GenBank/DDBJ databases">
        <title>Lacinutrix neustonica HL-RS19T sp. nov., isolated from the surface microlayer sample of brackish Lake Shihwa.</title>
        <authorList>
            <person name="Choi J.Y."/>
            <person name="Hwang C.Y."/>
        </authorList>
    </citation>
    <scope>NUCLEOTIDE SEQUENCE</scope>
    <source>
        <strain evidence="2">HL-RS19</strain>
    </source>
</reference>
<keyword evidence="1" id="KW-1133">Transmembrane helix</keyword>
<evidence type="ECO:0000313" key="3">
    <source>
        <dbReference type="Proteomes" id="UP001164705"/>
    </source>
</evidence>
<dbReference type="AlphaFoldDB" id="A0A9E8SIL7"/>
<evidence type="ECO:0000313" key="2">
    <source>
        <dbReference type="EMBL" id="WAC03800.1"/>
    </source>
</evidence>
<keyword evidence="1" id="KW-0812">Transmembrane</keyword>
<proteinExistence type="predicted"/>
<dbReference type="SUPFAM" id="SSF81330">
    <property type="entry name" value="Gated mechanosensitive channel"/>
    <property type="match status" value="1"/>
</dbReference>
<dbReference type="Pfam" id="PF19588">
    <property type="entry name" value="SxtJ"/>
    <property type="match status" value="1"/>
</dbReference>
<feature type="transmembrane region" description="Helical" evidence="1">
    <location>
        <begin position="88"/>
        <end position="110"/>
    </location>
</feature>
<dbReference type="EMBL" id="CP113088">
    <property type="protein sequence ID" value="WAC03800.1"/>
    <property type="molecule type" value="Genomic_DNA"/>
</dbReference>
<dbReference type="Proteomes" id="UP001164705">
    <property type="component" value="Chromosome"/>
</dbReference>
<dbReference type="InterPro" id="IPR045781">
    <property type="entry name" value="SxtJ"/>
</dbReference>
<feature type="transmembrane region" description="Helical" evidence="1">
    <location>
        <begin position="24"/>
        <end position="41"/>
    </location>
</feature>
<dbReference type="RefSeq" id="WP_267678437.1">
    <property type="nucleotide sequence ID" value="NZ_CP113088.1"/>
</dbReference>
<protein>
    <submittedName>
        <fullName evidence="2">SxtJ family membrane protein</fullName>
    </submittedName>
</protein>
<feature type="transmembrane region" description="Helical" evidence="1">
    <location>
        <begin position="53"/>
        <end position="82"/>
    </location>
</feature>
<gene>
    <name evidence="2" type="ORF">N7U66_10475</name>
</gene>
<sequence length="136" mass="15555">MNWIKTPLSKVLTMSKLPKKQRDFGYLLSVVLICVLGVSIYKNGFLLNQSQIFMAVGLLLVLLITFTVKRILLPFLIVWLLIGEVLGAVTSFLIMGVVYFVVFSPISLILRSSRREPSYQPEWKTVTREIDYKKLS</sequence>
<evidence type="ECO:0000256" key="1">
    <source>
        <dbReference type="SAM" id="Phobius"/>
    </source>
</evidence>
<keyword evidence="1" id="KW-0472">Membrane</keyword>
<dbReference type="InterPro" id="IPR036019">
    <property type="entry name" value="MscL_channel"/>
</dbReference>